<evidence type="ECO:0000313" key="1">
    <source>
        <dbReference type="EMBL" id="SMP61206.1"/>
    </source>
</evidence>
<name>A0ABY1Q775_9BACT</name>
<protein>
    <submittedName>
        <fullName evidence="1">Uncharacterized protein</fullName>
    </submittedName>
</protein>
<dbReference type="EMBL" id="FXUG01000007">
    <property type="protein sequence ID" value="SMP61206.1"/>
    <property type="molecule type" value="Genomic_DNA"/>
</dbReference>
<reference evidence="1 2" key="1">
    <citation type="submission" date="2017-05" db="EMBL/GenBank/DDBJ databases">
        <authorList>
            <person name="Varghese N."/>
            <person name="Submissions S."/>
        </authorList>
    </citation>
    <scope>NUCLEOTIDE SEQUENCE [LARGE SCALE GENOMIC DNA]</scope>
    <source>
        <strain evidence="1 2">DSM 25457</strain>
    </source>
</reference>
<evidence type="ECO:0000313" key="2">
    <source>
        <dbReference type="Proteomes" id="UP001158067"/>
    </source>
</evidence>
<organism evidence="1 2">
    <name type="scientific">Neorhodopirellula lusitana</name>
    <dbReference type="NCBI Taxonomy" id="445327"/>
    <lineage>
        <taxon>Bacteria</taxon>
        <taxon>Pseudomonadati</taxon>
        <taxon>Planctomycetota</taxon>
        <taxon>Planctomycetia</taxon>
        <taxon>Pirellulales</taxon>
        <taxon>Pirellulaceae</taxon>
        <taxon>Neorhodopirellula</taxon>
    </lineage>
</organism>
<proteinExistence type="predicted"/>
<comment type="caution">
    <text evidence="1">The sequence shown here is derived from an EMBL/GenBank/DDBJ whole genome shotgun (WGS) entry which is preliminary data.</text>
</comment>
<sequence>MRGGELNEKISTATIPMERVTSPYDMMRKFGFQIVLSGLTQASEGLAHNLYDAGCTDTSVSSCRGVVAVRFLREAEALDLAILDACDQVRSAGYQVLRVELDFPQVQAISKEYAFSGDESHWN</sequence>
<dbReference type="Proteomes" id="UP001158067">
    <property type="component" value="Unassembled WGS sequence"/>
</dbReference>
<gene>
    <name evidence="1" type="ORF">SAMN06265222_10764</name>
</gene>
<accession>A0ABY1Q775</accession>
<keyword evidence="2" id="KW-1185">Reference proteome</keyword>